<organism evidence="7 8">
    <name type="scientific">Agrococcus terreus</name>
    <dbReference type="NCBI Taxonomy" id="574649"/>
    <lineage>
        <taxon>Bacteria</taxon>
        <taxon>Bacillati</taxon>
        <taxon>Actinomycetota</taxon>
        <taxon>Actinomycetes</taxon>
        <taxon>Micrococcales</taxon>
        <taxon>Microbacteriaceae</taxon>
        <taxon>Agrococcus</taxon>
    </lineage>
</organism>
<evidence type="ECO:0000313" key="7">
    <source>
        <dbReference type="EMBL" id="GGN84242.1"/>
    </source>
</evidence>
<feature type="transmembrane region" description="Helical" evidence="5">
    <location>
        <begin position="51"/>
        <end position="68"/>
    </location>
</feature>
<sequence length="152" mass="16580">MDLVQYAWVVWLVVALVCFIIEMVTLEFTFLMIGMASVVGLVGSITHLPWWLQILVAAAAALLLLLLVRPKLLQRLHASGEVAKQGVEALIGMAGEVTRMFERGAGEVTLANGDVWTSRLAPTVRFRDLDVGERIVVTQIEGATALVVPAER</sequence>
<keyword evidence="3 5" id="KW-1133">Transmembrane helix</keyword>
<evidence type="ECO:0000259" key="6">
    <source>
        <dbReference type="Pfam" id="PF01957"/>
    </source>
</evidence>
<comment type="caution">
    <text evidence="7">The sequence shown here is derived from an EMBL/GenBank/DDBJ whole genome shotgun (WGS) entry which is preliminary data.</text>
</comment>
<dbReference type="Proteomes" id="UP000626982">
    <property type="component" value="Unassembled WGS sequence"/>
</dbReference>
<accession>A0ABQ2KID2</accession>
<proteinExistence type="predicted"/>
<comment type="subcellular location">
    <subcellularLocation>
        <location evidence="1">Membrane</location>
        <topology evidence="1">Multi-pass membrane protein</topology>
    </subcellularLocation>
</comment>
<evidence type="ECO:0000256" key="4">
    <source>
        <dbReference type="ARBA" id="ARBA00023136"/>
    </source>
</evidence>
<feature type="transmembrane region" description="Helical" evidence="5">
    <location>
        <begin position="6"/>
        <end position="21"/>
    </location>
</feature>
<keyword evidence="8" id="KW-1185">Reference proteome</keyword>
<dbReference type="Gene3D" id="2.40.50.140">
    <property type="entry name" value="Nucleic acid-binding proteins"/>
    <property type="match status" value="1"/>
</dbReference>
<dbReference type="RefSeq" id="WP_188717629.1">
    <property type="nucleotide sequence ID" value="NZ_BAABBD010000002.1"/>
</dbReference>
<dbReference type="InterPro" id="IPR012340">
    <property type="entry name" value="NA-bd_OB-fold"/>
</dbReference>
<dbReference type="PANTHER" id="PTHR33507">
    <property type="entry name" value="INNER MEMBRANE PROTEIN YBBJ"/>
    <property type="match status" value="1"/>
</dbReference>
<evidence type="ECO:0000256" key="1">
    <source>
        <dbReference type="ARBA" id="ARBA00004141"/>
    </source>
</evidence>
<keyword evidence="4 5" id="KW-0472">Membrane</keyword>
<dbReference type="PANTHER" id="PTHR33507:SF3">
    <property type="entry name" value="INNER MEMBRANE PROTEIN YBBJ"/>
    <property type="match status" value="1"/>
</dbReference>
<reference evidence="8" key="1">
    <citation type="journal article" date="2019" name="Int. J. Syst. Evol. Microbiol.">
        <title>The Global Catalogue of Microorganisms (GCM) 10K type strain sequencing project: providing services to taxonomists for standard genome sequencing and annotation.</title>
        <authorList>
            <consortium name="The Broad Institute Genomics Platform"/>
            <consortium name="The Broad Institute Genome Sequencing Center for Infectious Disease"/>
            <person name="Wu L."/>
            <person name="Ma J."/>
        </authorList>
    </citation>
    <scope>NUCLEOTIDE SEQUENCE [LARGE SCALE GENOMIC DNA]</scope>
    <source>
        <strain evidence="8">CGMCC 1.6960</strain>
    </source>
</reference>
<dbReference type="EMBL" id="BMLM01000001">
    <property type="protein sequence ID" value="GGN84242.1"/>
    <property type="molecule type" value="Genomic_DNA"/>
</dbReference>
<evidence type="ECO:0000256" key="3">
    <source>
        <dbReference type="ARBA" id="ARBA00022989"/>
    </source>
</evidence>
<protein>
    <recommendedName>
        <fullName evidence="6">NfeD-like C-terminal domain-containing protein</fullName>
    </recommendedName>
</protein>
<evidence type="ECO:0000256" key="5">
    <source>
        <dbReference type="SAM" id="Phobius"/>
    </source>
</evidence>
<name>A0ABQ2KID2_9MICO</name>
<evidence type="ECO:0000256" key="2">
    <source>
        <dbReference type="ARBA" id="ARBA00022692"/>
    </source>
</evidence>
<dbReference type="InterPro" id="IPR002810">
    <property type="entry name" value="NfeD-like_C"/>
</dbReference>
<keyword evidence="2 5" id="KW-0812">Transmembrane</keyword>
<dbReference type="Pfam" id="PF01957">
    <property type="entry name" value="NfeD"/>
    <property type="match status" value="1"/>
</dbReference>
<gene>
    <name evidence="7" type="ORF">GCM10010968_15810</name>
</gene>
<evidence type="ECO:0000313" key="8">
    <source>
        <dbReference type="Proteomes" id="UP000626982"/>
    </source>
</evidence>
<feature type="domain" description="NfeD-like C-terminal" evidence="6">
    <location>
        <begin position="87"/>
        <end position="149"/>
    </location>
</feature>
<dbReference type="InterPro" id="IPR052165">
    <property type="entry name" value="Membrane_assoc_protease"/>
</dbReference>